<sequence>MAPGCLCLAMLALSTTSRHLEVRRT</sequence>
<evidence type="ECO:0000313" key="2">
    <source>
        <dbReference type="Proteomes" id="UP000011668"/>
    </source>
</evidence>
<dbReference type="AlphaFoldDB" id="L8X219"/>
<organism evidence="1 2">
    <name type="scientific">Thanatephorus cucumeris (strain AG1-IA)</name>
    <name type="common">Rice sheath blight fungus</name>
    <name type="synonym">Rhizoctonia solani</name>
    <dbReference type="NCBI Taxonomy" id="983506"/>
    <lineage>
        <taxon>Eukaryota</taxon>
        <taxon>Fungi</taxon>
        <taxon>Dikarya</taxon>
        <taxon>Basidiomycota</taxon>
        <taxon>Agaricomycotina</taxon>
        <taxon>Agaricomycetes</taxon>
        <taxon>Cantharellales</taxon>
        <taxon>Ceratobasidiaceae</taxon>
        <taxon>Rhizoctonia</taxon>
        <taxon>Rhizoctonia solani AG-1</taxon>
    </lineage>
</organism>
<evidence type="ECO:0000313" key="1">
    <source>
        <dbReference type="EMBL" id="ELU44341.1"/>
    </source>
</evidence>
<comment type="caution">
    <text evidence="1">The sequence shown here is derived from an EMBL/GenBank/DDBJ whole genome shotgun (WGS) entry which is preliminary data.</text>
</comment>
<dbReference type="EMBL" id="AFRT01000347">
    <property type="protein sequence ID" value="ELU44341.1"/>
    <property type="molecule type" value="Genomic_DNA"/>
</dbReference>
<proteinExistence type="predicted"/>
<dbReference type="Proteomes" id="UP000011668">
    <property type="component" value="Unassembled WGS sequence"/>
</dbReference>
<protein>
    <submittedName>
        <fullName evidence="1">Uncharacterized protein</fullName>
    </submittedName>
</protein>
<dbReference type="HOGENOM" id="CLU_3419468_0_0_1"/>
<gene>
    <name evidence="1" type="ORF">AG1IA_01629</name>
</gene>
<accession>L8X219</accession>
<name>L8X219_THACA</name>
<keyword evidence="2" id="KW-1185">Reference proteome</keyword>
<reference evidence="1 2" key="1">
    <citation type="journal article" date="2013" name="Nat. Commun.">
        <title>The evolution and pathogenic mechanisms of the rice sheath blight pathogen.</title>
        <authorList>
            <person name="Zheng A."/>
            <person name="Lin R."/>
            <person name="Xu L."/>
            <person name="Qin P."/>
            <person name="Tang C."/>
            <person name="Ai P."/>
            <person name="Zhang D."/>
            <person name="Liu Y."/>
            <person name="Sun Z."/>
            <person name="Feng H."/>
            <person name="Wang Y."/>
            <person name="Chen Y."/>
            <person name="Liang X."/>
            <person name="Fu R."/>
            <person name="Li Q."/>
            <person name="Zhang J."/>
            <person name="Yu X."/>
            <person name="Xie Z."/>
            <person name="Ding L."/>
            <person name="Guan P."/>
            <person name="Tang J."/>
            <person name="Liang Y."/>
            <person name="Wang S."/>
            <person name="Deng Q."/>
            <person name="Li S."/>
            <person name="Zhu J."/>
            <person name="Wang L."/>
            <person name="Liu H."/>
            <person name="Li P."/>
        </authorList>
    </citation>
    <scope>NUCLEOTIDE SEQUENCE [LARGE SCALE GENOMIC DNA]</scope>
    <source>
        <strain evidence="2">AG-1 IA</strain>
    </source>
</reference>